<sequence>MFATAADGTKIWYDTAPGPRPVLLIHGFASDSLRTWEQTGWIRALAGHGHGHGHVTVDLRGHGQSDRPASGYSPRTLARDVLAVLDEAGLSTVDVVTYSMGGLAGWELARLAPGRVGRMVLGGIGGRAADRASMERVAEQLSGGGLDACIDGMAGHRLDGAPPVPVLFAAGEQDEIAADAPEFAASLGAPFVSLGRRTHLNAVSSRKFKDAAIEFLAPAG</sequence>
<dbReference type="RefSeq" id="WP_094005343.1">
    <property type="nucleotide sequence ID" value="NZ_CP091196.1"/>
</dbReference>
<dbReference type="PANTHER" id="PTHR43433">
    <property type="entry name" value="HYDROLASE, ALPHA/BETA FOLD FAMILY PROTEIN"/>
    <property type="match status" value="1"/>
</dbReference>
<dbReference type="GO" id="GO:0016787">
    <property type="term" value="F:hydrolase activity"/>
    <property type="evidence" value="ECO:0007669"/>
    <property type="project" value="UniProtKB-KW"/>
</dbReference>
<name>A0ABY4NX06_9PSEU</name>
<dbReference type="EMBL" id="CP091196">
    <property type="protein sequence ID" value="UQS24609.1"/>
    <property type="molecule type" value="Genomic_DNA"/>
</dbReference>
<dbReference type="Gene3D" id="3.40.50.1820">
    <property type="entry name" value="alpha/beta hydrolase"/>
    <property type="match status" value="1"/>
</dbReference>
<feature type="domain" description="AB hydrolase-1" evidence="1">
    <location>
        <begin position="21"/>
        <end position="124"/>
    </location>
</feature>
<dbReference type="Pfam" id="PF00561">
    <property type="entry name" value="Abhydrolase_1"/>
    <property type="match status" value="1"/>
</dbReference>
<organism evidence="2 3">
    <name type="scientific">Amycolatopsis thermalba</name>
    <dbReference type="NCBI Taxonomy" id="944492"/>
    <lineage>
        <taxon>Bacteria</taxon>
        <taxon>Bacillati</taxon>
        <taxon>Actinomycetota</taxon>
        <taxon>Actinomycetes</taxon>
        <taxon>Pseudonocardiales</taxon>
        <taxon>Pseudonocardiaceae</taxon>
        <taxon>Amycolatopsis</taxon>
    </lineage>
</organism>
<keyword evidence="3" id="KW-1185">Reference proteome</keyword>
<proteinExistence type="predicted"/>
<dbReference type="InterPro" id="IPR029058">
    <property type="entry name" value="AB_hydrolase_fold"/>
</dbReference>
<gene>
    <name evidence="2" type="ORF">L1857_18200</name>
</gene>
<evidence type="ECO:0000313" key="2">
    <source>
        <dbReference type="EMBL" id="UQS24609.1"/>
    </source>
</evidence>
<dbReference type="InterPro" id="IPR050471">
    <property type="entry name" value="AB_hydrolase"/>
</dbReference>
<dbReference type="PANTHER" id="PTHR43433:SF5">
    <property type="entry name" value="AB HYDROLASE-1 DOMAIN-CONTAINING PROTEIN"/>
    <property type="match status" value="1"/>
</dbReference>
<accession>A0ABY4NX06</accession>
<evidence type="ECO:0000313" key="3">
    <source>
        <dbReference type="Proteomes" id="UP000830158"/>
    </source>
</evidence>
<protein>
    <submittedName>
        <fullName evidence="2">Alpha/beta hydrolase</fullName>
    </submittedName>
</protein>
<dbReference type="InterPro" id="IPR000073">
    <property type="entry name" value="AB_hydrolase_1"/>
</dbReference>
<dbReference type="Proteomes" id="UP000830158">
    <property type="component" value="Chromosome"/>
</dbReference>
<reference evidence="2" key="1">
    <citation type="submission" date="2022-01" db="EMBL/GenBank/DDBJ databases">
        <title>PSI-footprinting approach for the identification of protein synthesis inhibitor producers.</title>
        <authorList>
            <person name="Handel F."/>
            <person name="Kulik A."/>
            <person name="Wex K.W."/>
            <person name="Berscheid A."/>
            <person name="Saur J.S."/>
            <person name="Winkler A."/>
            <person name="Wibberg D."/>
            <person name="Kalinowski J."/>
            <person name="Broetz-Oesterhelt H."/>
            <person name="Mast Y."/>
        </authorList>
    </citation>
    <scope>NUCLEOTIDE SEQUENCE</scope>
    <source>
        <strain evidence="2">KNN 49.3e</strain>
    </source>
</reference>
<keyword evidence="2" id="KW-0378">Hydrolase</keyword>
<evidence type="ECO:0000259" key="1">
    <source>
        <dbReference type="Pfam" id="PF00561"/>
    </source>
</evidence>
<dbReference type="SUPFAM" id="SSF53474">
    <property type="entry name" value="alpha/beta-Hydrolases"/>
    <property type="match status" value="1"/>
</dbReference>